<gene>
    <name evidence="1" type="ORF">PGLA1383_LOCUS34966</name>
</gene>
<protein>
    <submittedName>
        <fullName evidence="1">Uncharacterized protein</fullName>
    </submittedName>
</protein>
<organism evidence="1 2">
    <name type="scientific">Polarella glacialis</name>
    <name type="common">Dinoflagellate</name>
    <dbReference type="NCBI Taxonomy" id="89957"/>
    <lineage>
        <taxon>Eukaryota</taxon>
        <taxon>Sar</taxon>
        <taxon>Alveolata</taxon>
        <taxon>Dinophyceae</taxon>
        <taxon>Suessiales</taxon>
        <taxon>Suessiaceae</taxon>
        <taxon>Polarella</taxon>
    </lineage>
</organism>
<accession>A0A813G3N5</accession>
<proteinExistence type="predicted"/>
<keyword evidence="2" id="KW-1185">Reference proteome</keyword>
<name>A0A813G3N5_POLGL</name>
<dbReference type="AlphaFoldDB" id="A0A813G3N5"/>
<dbReference type="EMBL" id="CAJNNV010026121">
    <property type="protein sequence ID" value="CAE8617302.1"/>
    <property type="molecule type" value="Genomic_DNA"/>
</dbReference>
<dbReference type="Proteomes" id="UP000654075">
    <property type="component" value="Unassembled WGS sequence"/>
</dbReference>
<reference evidence="1" key="1">
    <citation type="submission" date="2021-02" db="EMBL/GenBank/DDBJ databases">
        <authorList>
            <person name="Dougan E. K."/>
            <person name="Rhodes N."/>
            <person name="Thang M."/>
            <person name="Chan C."/>
        </authorList>
    </citation>
    <scope>NUCLEOTIDE SEQUENCE</scope>
</reference>
<sequence length="89" mass="10460">GVPVVFSEHMLTRVRRNLETMIADANGPERHNEHMLQLRDAILNHCEEDPVLMNVRKMLRAVRMPPDRQDQFMLESINGRFGVDWNKHV</sequence>
<comment type="caution">
    <text evidence="1">The sequence shown here is derived from an EMBL/GenBank/DDBJ whole genome shotgun (WGS) entry which is preliminary data.</text>
</comment>
<evidence type="ECO:0000313" key="2">
    <source>
        <dbReference type="Proteomes" id="UP000654075"/>
    </source>
</evidence>
<evidence type="ECO:0000313" key="1">
    <source>
        <dbReference type="EMBL" id="CAE8617302.1"/>
    </source>
</evidence>
<feature type="non-terminal residue" evidence="1">
    <location>
        <position position="89"/>
    </location>
</feature>